<dbReference type="InParanoid" id="A0A3P8UKZ2"/>
<dbReference type="PROSITE" id="PS50896">
    <property type="entry name" value="LISH"/>
    <property type="match status" value="1"/>
</dbReference>
<dbReference type="OMA" id="TRESQYE"/>
<dbReference type="Proteomes" id="UP000265120">
    <property type="component" value="Chromosome 4"/>
</dbReference>
<dbReference type="AlphaFoldDB" id="A0A3P8UKZ2"/>
<reference evidence="1" key="2">
    <citation type="submission" date="2025-08" db="UniProtKB">
        <authorList>
            <consortium name="Ensembl"/>
        </authorList>
    </citation>
    <scope>IDENTIFICATION</scope>
</reference>
<reference evidence="1 2" key="1">
    <citation type="journal article" date="2014" name="Nat. Genet.">
        <title>Whole-genome sequence of a flatfish provides insights into ZW sex chromosome evolution and adaptation to a benthic lifestyle.</title>
        <authorList>
            <person name="Chen S."/>
            <person name="Zhang G."/>
            <person name="Shao C."/>
            <person name="Huang Q."/>
            <person name="Liu G."/>
            <person name="Zhang P."/>
            <person name="Song W."/>
            <person name="An N."/>
            <person name="Chalopin D."/>
            <person name="Volff J.N."/>
            <person name="Hong Y."/>
            <person name="Li Q."/>
            <person name="Sha Z."/>
            <person name="Zhou H."/>
            <person name="Xie M."/>
            <person name="Yu Q."/>
            <person name="Liu Y."/>
            <person name="Xiang H."/>
            <person name="Wang N."/>
            <person name="Wu K."/>
            <person name="Yang C."/>
            <person name="Zhou Q."/>
            <person name="Liao X."/>
            <person name="Yang L."/>
            <person name="Hu Q."/>
            <person name="Zhang J."/>
            <person name="Meng L."/>
            <person name="Jin L."/>
            <person name="Tian Y."/>
            <person name="Lian J."/>
            <person name="Yang J."/>
            <person name="Miao G."/>
            <person name="Liu S."/>
            <person name="Liang Z."/>
            <person name="Yan F."/>
            <person name="Li Y."/>
            <person name="Sun B."/>
            <person name="Zhang H."/>
            <person name="Zhang J."/>
            <person name="Zhu Y."/>
            <person name="Du M."/>
            <person name="Zhao Y."/>
            <person name="Schartl M."/>
            <person name="Tang Q."/>
            <person name="Wang J."/>
        </authorList>
    </citation>
    <scope>NUCLEOTIDE SEQUENCE</scope>
</reference>
<dbReference type="PANTHER" id="PTHR15087:SF14">
    <property type="entry name" value="PROTEIN NPAT"/>
    <property type="match status" value="1"/>
</dbReference>
<protein>
    <submittedName>
        <fullName evidence="1">Uncharacterized protein</fullName>
    </submittedName>
</protein>
<dbReference type="InterPro" id="IPR052850">
    <property type="entry name" value="NPAT_LisH"/>
</dbReference>
<dbReference type="GO" id="GO:0003712">
    <property type="term" value="F:transcription coregulator activity"/>
    <property type="evidence" value="ECO:0007669"/>
    <property type="project" value="TreeGrafter"/>
</dbReference>
<proteinExistence type="predicted"/>
<dbReference type="GeneTree" id="ENSGT00390000012388"/>
<dbReference type="STRING" id="244447.ENSCSEP00000003057"/>
<sequence length="212" mass="22961">MLLPSDVARLVLGYLQEEGLSATSQTFIQESPNLKEYADHTTGDGTIPSLFGKGLTTILNEYVAAKTRESQYEIPVMMNSLWKKLDFTLNQIKSMQNSPAISAFQRTRTRVGLANIARQRALTVASTGGGVCSTVSETSSIISPAHVSSSLISHSTPVSYTAPLTRLNSGSETQLQIQDGGRLLNTPNSSVHIVVSEQRLNPGPMSPGRRKW</sequence>
<organism evidence="1 2">
    <name type="scientific">Cynoglossus semilaevis</name>
    <name type="common">Tongue sole</name>
    <dbReference type="NCBI Taxonomy" id="244447"/>
    <lineage>
        <taxon>Eukaryota</taxon>
        <taxon>Metazoa</taxon>
        <taxon>Chordata</taxon>
        <taxon>Craniata</taxon>
        <taxon>Vertebrata</taxon>
        <taxon>Euteleostomi</taxon>
        <taxon>Actinopterygii</taxon>
        <taxon>Neopterygii</taxon>
        <taxon>Teleostei</taxon>
        <taxon>Neoteleostei</taxon>
        <taxon>Acanthomorphata</taxon>
        <taxon>Carangaria</taxon>
        <taxon>Pleuronectiformes</taxon>
        <taxon>Pleuronectoidei</taxon>
        <taxon>Cynoglossidae</taxon>
        <taxon>Cynoglossinae</taxon>
        <taxon>Cynoglossus</taxon>
    </lineage>
</organism>
<name>A0A3P8UKZ2_CYNSE</name>
<reference evidence="1" key="3">
    <citation type="submission" date="2025-09" db="UniProtKB">
        <authorList>
            <consortium name="Ensembl"/>
        </authorList>
    </citation>
    <scope>IDENTIFICATION</scope>
</reference>
<evidence type="ECO:0000313" key="1">
    <source>
        <dbReference type="Ensembl" id="ENSCSEP00000003057.1"/>
    </source>
</evidence>
<evidence type="ECO:0000313" key="2">
    <source>
        <dbReference type="Proteomes" id="UP000265120"/>
    </source>
</evidence>
<keyword evidence="2" id="KW-1185">Reference proteome</keyword>
<dbReference type="SMART" id="SM00667">
    <property type="entry name" value="LisH"/>
    <property type="match status" value="1"/>
</dbReference>
<accession>A0A3P8UKZ2</accession>
<dbReference type="PANTHER" id="PTHR15087">
    <property type="entry name" value="PROTEIN NPAT"/>
    <property type="match status" value="1"/>
</dbReference>
<dbReference type="InterPro" id="IPR006594">
    <property type="entry name" value="LisH"/>
</dbReference>
<dbReference type="Ensembl" id="ENSCSET00000003101.1">
    <property type="protein sequence ID" value="ENSCSEP00000003057.1"/>
    <property type="gene ID" value="ENSCSEG00000002004.1"/>
</dbReference>
<dbReference type="GO" id="GO:0005634">
    <property type="term" value="C:nucleus"/>
    <property type="evidence" value="ECO:0007669"/>
    <property type="project" value="TreeGrafter"/>
</dbReference>